<dbReference type="eggNOG" id="KOG0333">
    <property type="taxonomic scope" value="Eukaryota"/>
</dbReference>
<comment type="domain">
    <text evidence="4">The Q motif is unique to and characteristic of the DEAD box family of RNA helicases and controls ATP binding and hydrolysis.</text>
</comment>
<keyword evidence="4" id="KW-0694">RNA-binding</keyword>
<evidence type="ECO:0000313" key="8">
    <source>
        <dbReference type="WBParaSite" id="BXY_1024500.1"/>
    </source>
</evidence>
<dbReference type="EC" id="3.6.4.13" evidence="4"/>
<accession>A0A1I7SB48</accession>
<keyword evidence="2 4" id="KW-0378">Hydrolase</keyword>
<comment type="function">
    <text evidence="4">RNA helicase.</text>
</comment>
<dbReference type="PANTHER" id="PTHR24031">
    <property type="entry name" value="RNA HELICASE"/>
    <property type="match status" value="1"/>
</dbReference>
<dbReference type="SUPFAM" id="SSF52540">
    <property type="entry name" value="P-loop containing nucleoside triphosphate hydrolases"/>
    <property type="match status" value="1"/>
</dbReference>
<evidence type="ECO:0000256" key="4">
    <source>
        <dbReference type="RuleBase" id="RU365068"/>
    </source>
</evidence>
<feature type="compositionally biased region" description="Polar residues" evidence="5">
    <location>
        <begin position="21"/>
        <end position="31"/>
    </location>
</feature>
<evidence type="ECO:0000256" key="5">
    <source>
        <dbReference type="SAM" id="MobiDB-lite"/>
    </source>
</evidence>
<dbReference type="GO" id="GO:0003723">
    <property type="term" value="F:RNA binding"/>
    <property type="evidence" value="ECO:0007669"/>
    <property type="project" value="UniProtKB-UniRule"/>
</dbReference>
<dbReference type="GO" id="GO:0005524">
    <property type="term" value="F:ATP binding"/>
    <property type="evidence" value="ECO:0007669"/>
    <property type="project" value="UniProtKB-UniRule"/>
</dbReference>
<name>A0A1I7SB48_BURXY</name>
<dbReference type="WBParaSite" id="BXY_1024500.1">
    <property type="protein sequence ID" value="BXY_1024500.1"/>
    <property type="gene ID" value="BXY_1024500"/>
</dbReference>
<evidence type="ECO:0000259" key="6">
    <source>
        <dbReference type="Pfam" id="PF00270"/>
    </source>
</evidence>
<dbReference type="GO" id="GO:0016787">
    <property type="term" value="F:hydrolase activity"/>
    <property type="evidence" value="ECO:0007669"/>
    <property type="project" value="UniProtKB-KW"/>
</dbReference>
<keyword evidence="1 4" id="KW-0547">Nucleotide-binding</keyword>
<comment type="similarity">
    <text evidence="4">Belongs to the DEAD box helicase family.</text>
</comment>
<keyword evidence="3 4" id="KW-0067">ATP-binding</keyword>
<dbReference type="Gene3D" id="3.40.50.300">
    <property type="entry name" value="P-loop containing nucleotide triphosphate hydrolases"/>
    <property type="match status" value="1"/>
</dbReference>
<evidence type="ECO:0000256" key="3">
    <source>
        <dbReference type="ARBA" id="ARBA00022840"/>
    </source>
</evidence>
<dbReference type="InterPro" id="IPR011545">
    <property type="entry name" value="DEAD/DEAH_box_helicase_dom"/>
</dbReference>
<dbReference type="AlphaFoldDB" id="A0A1I7SB48"/>
<keyword evidence="4" id="KW-0347">Helicase</keyword>
<dbReference type="Pfam" id="PF00270">
    <property type="entry name" value="DEAD"/>
    <property type="match status" value="1"/>
</dbReference>
<dbReference type="InterPro" id="IPR027417">
    <property type="entry name" value="P-loop_NTPase"/>
</dbReference>
<evidence type="ECO:0000313" key="7">
    <source>
        <dbReference type="Proteomes" id="UP000095284"/>
    </source>
</evidence>
<proteinExistence type="inferred from homology"/>
<evidence type="ECO:0000256" key="1">
    <source>
        <dbReference type="ARBA" id="ARBA00022741"/>
    </source>
</evidence>
<feature type="region of interest" description="Disordered" evidence="5">
    <location>
        <begin position="21"/>
        <end position="45"/>
    </location>
</feature>
<reference evidence="8" key="1">
    <citation type="submission" date="2016-11" db="UniProtKB">
        <authorList>
            <consortium name="WormBaseParasite"/>
        </authorList>
    </citation>
    <scope>IDENTIFICATION</scope>
</reference>
<sequence>MCDISDLDDLVEDVKISNQKSSKNDSFSCQDSHGRSKERGNHGTCNFKVSGNLPGTSNFIRPVAQGEDDESVQVTVVSTKLDAKNFEYKSEFLPSKRAQKALDHLGFNDFLPVQRVAQPFISKFPSSDFIIKAPAGSGKTFAYLIPIIDQIQRIKEQENSKLINKVAPYAVVVAPTRELVSQLYQETKSYLTGQKTFNQRVGRIGRLGNKGHLTFFYNYRDDKVRSPQIRQVFEKYGSPIPPFLQPDEEKL</sequence>
<protein>
    <recommendedName>
        <fullName evidence="4">ATP-dependent RNA helicase</fullName>
        <ecNumber evidence="4">3.6.4.13</ecNumber>
    </recommendedName>
</protein>
<evidence type="ECO:0000256" key="2">
    <source>
        <dbReference type="ARBA" id="ARBA00022801"/>
    </source>
</evidence>
<comment type="catalytic activity">
    <reaction evidence="4">
        <text>ATP + H2O = ADP + phosphate + H(+)</text>
        <dbReference type="Rhea" id="RHEA:13065"/>
        <dbReference type="ChEBI" id="CHEBI:15377"/>
        <dbReference type="ChEBI" id="CHEBI:15378"/>
        <dbReference type="ChEBI" id="CHEBI:30616"/>
        <dbReference type="ChEBI" id="CHEBI:43474"/>
        <dbReference type="ChEBI" id="CHEBI:456216"/>
        <dbReference type="EC" id="3.6.4.13"/>
    </reaction>
</comment>
<dbReference type="Proteomes" id="UP000095284">
    <property type="component" value="Unplaced"/>
</dbReference>
<feature type="compositionally biased region" description="Basic and acidic residues" evidence="5">
    <location>
        <begin position="32"/>
        <end position="41"/>
    </location>
</feature>
<organism evidence="7 8">
    <name type="scientific">Bursaphelenchus xylophilus</name>
    <name type="common">Pinewood nematode worm</name>
    <name type="synonym">Aphelenchoides xylophilus</name>
    <dbReference type="NCBI Taxonomy" id="6326"/>
    <lineage>
        <taxon>Eukaryota</taxon>
        <taxon>Metazoa</taxon>
        <taxon>Ecdysozoa</taxon>
        <taxon>Nematoda</taxon>
        <taxon>Chromadorea</taxon>
        <taxon>Rhabditida</taxon>
        <taxon>Tylenchina</taxon>
        <taxon>Tylenchomorpha</taxon>
        <taxon>Aphelenchoidea</taxon>
        <taxon>Aphelenchoididae</taxon>
        <taxon>Bursaphelenchus</taxon>
    </lineage>
</organism>
<dbReference type="GO" id="GO:0003724">
    <property type="term" value="F:RNA helicase activity"/>
    <property type="evidence" value="ECO:0007669"/>
    <property type="project" value="UniProtKB-EC"/>
</dbReference>
<feature type="domain" description="DEAD/DEAH-box helicase" evidence="6">
    <location>
        <begin position="112"/>
        <end position="193"/>
    </location>
</feature>